<dbReference type="GO" id="GO:0008278">
    <property type="term" value="C:cohesin complex"/>
    <property type="evidence" value="ECO:0007669"/>
    <property type="project" value="TreeGrafter"/>
</dbReference>
<dbReference type="OrthoDB" id="498590at2759"/>
<protein>
    <submittedName>
        <fullName evidence="2">SCC3-like protein A</fullName>
    </submittedName>
</protein>
<dbReference type="InterPro" id="IPR056396">
    <property type="entry name" value="HEAT_SCC3-SA"/>
</dbReference>
<dbReference type="PANTHER" id="PTHR11199">
    <property type="entry name" value="STROMAL ANTIGEN"/>
    <property type="match status" value="1"/>
</dbReference>
<sequence>MPPRKNKSKAIDPELLPEVVTKVNPHEPLTKYFDEEPPKELFDQWADFYEKRPREAITELISMILFIGGVELEISEKQIKKSLFKEVREKYHEKLEELTTDTLIEQYLKEKDTKAFSFWTDLCNSLIVSKGLFTDAFETFKEWAFDFCEANDRTLRSTATIAMCAILEFVADSISKAGTELEKLNKSKKKSSVTKHQMETFQAEFDNSKTLAMQIYTTVMRPRLRDVDPRIRAACNKTIFVISQLVPDEFANPNIMKVLVNALTDESIKNRKEAIKQIEGILLSSDNDFIEEFKPFFKSISPVLVKICDDVDNGLVIAAFRLMTKMQQKKVFTCKDVDSIFKITSDDAINVRSMAAKFFSNFIFNGIIKKQVGAKDVQALNEAQLNKFADLASEFSDAELTNSIQAFSKLDCLQNWNLIAQLIISFAAEDIENAVIYAKILSISASFAPEDKIESLTTAMLSHLSKAKNHGLLEIFKNDDQTLSYITSVLGVIDITTLGGAAQEKQFKVLLESLHKIFMASKHQPVYMNIINGIHSWCKGKGKLTKLASNELTSIIKDFSTLTEGDVAKLEKFYAIATYHDFSKKTKIREFLKEAVDYDEDDDYAALAIKTLALFFQWDVRRLKGEDEAKKGKYYEEFDSLQKIFIRKLHSDPLSVKTAAFCALGNLLSLSLFVAQYNEIETDCFQSFFEVFHDLEDKETSFRPFVRPLINHVAPMKYAVHVLWYLQDPELKPLVKSFLKEIDENEIPFDGSELGKLVKNHFHETTATKLKMAMRTIANKVIPRDAISSWLDTGFDQQEELIAIYAPLLEKLSYQDAEFVKPSATGQVLQILEKITKGKKLKPSDFVVVKKSKENEVDSDAEGESE</sequence>
<accession>A0A1J4KSH3</accession>
<dbReference type="RefSeq" id="XP_068365557.1">
    <property type="nucleotide sequence ID" value="XM_068499724.1"/>
</dbReference>
<dbReference type="AlphaFoldDB" id="A0A1J4KSH3"/>
<dbReference type="InterPro" id="IPR039662">
    <property type="entry name" value="Cohesin_Scc3/SA"/>
</dbReference>
<dbReference type="EMBL" id="MLAK01000563">
    <property type="protein sequence ID" value="OHT12421.1"/>
    <property type="molecule type" value="Genomic_DNA"/>
</dbReference>
<dbReference type="Pfam" id="PF24571">
    <property type="entry name" value="HEAT_SCC3-SA"/>
    <property type="match status" value="1"/>
</dbReference>
<dbReference type="Pfam" id="PF21581">
    <property type="entry name" value="SCD"/>
    <property type="match status" value="1"/>
</dbReference>
<dbReference type="SUPFAM" id="SSF48371">
    <property type="entry name" value="ARM repeat"/>
    <property type="match status" value="1"/>
</dbReference>
<dbReference type="GeneID" id="94834428"/>
<evidence type="ECO:0000313" key="3">
    <source>
        <dbReference type="Proteomes" id="UP000179807"/>
    </source>
</evidence>
<dbReference type="VEuPathDB" id="TrichDB:TRFO_17680"/>
<dbReference type="InterPro" id="IPR016024">
    <property type="entry name" value="ARM-type_fold"/>
</dbReference>
<gene>
    <name evidence="2" type="ORF">TRFO_17680</name>
</gene>
<evidence type="ECO:0000313" key="2">
    <source>
        <dbReference type="EMBL" id="OHT12421.1"/>
    </source>
</evidence>
<comment type="caution">
    <text evidence="2">The sequence shown here is derived from an EMBL/GenBank/DDBJ whole genome shotgun (WGS) entry which is preliminary data.</text>
</comment>
<dbReference type="GO" id="GO:0003682">
    <property type="term" value="F:chromatin binding"/>
    <property type="evidence" value="ECO:0007669"/>
    <property type="project" value="TreeGrafter"/>
</dbReference>
<dbReference type="PROSITE" id="PS51425">
    <property type="entry name" value="SCD"/>
    <property type="match status" value="1"/>
</dbReference>
<dbReference type="InterPro" id="IPR011989">
    <property type="entry name" value="ARM-like"/>
</dbReference>
<dbReference type="PANTHER" id="PTHR11199:SF0">
    <property type="entry name" value="LD34181P-RELATED"/>
    <property type="match status" value="1"/>
</dbReference>
<dbReference type="Gene3D" id="1.25.10.10">
    <property type="entry name" value="Leucine-rich Repeat Variant"/>
    <property type="match status" value="1"/>
</dbReference>
<feature type="domain" description="SCD" evidence="1">
    <location>
        <begin position="220"/>
        <end position="307"/>
    </location>
</feature>
<proteinExistence type="predicted"/>
<organism evidence="2 3">
    <name type="scientific">Tritrichomonas foetus</name>
    <dbReference type="NCBI Taxonomy" id="1144522"/>
    <lineage>
        <taxon>Eukaryota</taxon>
        <taxon>Metamonada</taxon>
        <taxon>Parabasalia</taxon>
        <taxon>Tritrichomonadida</taxon>
        <taxon>Tritrichomonadidae</taxon>
        <taxon>Tritrichomonas</taxon>
    </lineage>
</organism>
<dbReference type="GO" id="GO:0000785">
    <property type="term" value="C:chromatin"/>
    <property type="evidence" value="ECO:0007669"/>
    <property type="project" value="TreeGrafter"/>
</dbReference>
<evidence type="ECO:0000259" key="1">
    <source>
        <dbReference type="PROSITE" id="PS51425"/>
    </source>
</evidence>
<dbReference type="Proteomes" id="UP000179807">
    <property type="component" value="Unassembled WGS sequence"/>
</dbReference>
<dbReference type="InterPro" id="IPR020839">
    <property type="entry name" value="SCD"/>
</dbReference>
<dbReference type="GO" id="GO:0005634">
    <property type="term" value="C:nucleus"/>
    <property type="evidence" value="ECO:0007669"/>
    <property type="project" value="TreeGrafter"/>
</dbReference>
<dbReference type="GO" id="GO:0007062">
    <property type="term" value="P:sister chromatid cohesion"/>
    <property type="evidence" value="ECO:0007669"/>
    <property type="project" value="TreeGrafter"/>
</dbReference>
<reference evidence="2" key="1">
    <citation type="submission" date="2016-10" db="EMBL/GenBank/DDBJ databases">
        <authorList>
            <person name="Benchimol M."/>
            <person name="Almeida L.G."/>
            <person name="Vasconcelos A.T."/>
            <person name="Perreira-Neves A."/>
            <person name="Rosa I.A."/>
            <person name="Tasca T."/>
            <person name="Bogo M.R."/>
            <person name="de Souza W."/>
        </authorList>
    </citation>
    <scope>NUCLEOTIDE SEQUENCE [LARGE SCALE GENOMIC DNA]</scope>
    <source>
        <strain evidence="2">K</strain>
    </source>
</reference>
<keyword evidence="3" id="KW-1185">Reference proteome</keyword>
<name>A0A1J4KSH3_9EUKA</name>